<proteinExistence type="predicted"/>
<reference evidence="1" key="1">
    <citation type="journal article" date="2021" name="Proc. Natl. Acad. Sci. U.S.A.">
        <title>A Catalog of Tens of Thousands of Viruses from Human Metagenomes Reveals Hidden Associations with Chronic Diseases.</title>
        <authorList>
            <person name="Tisza M.J."/>
            <person name="Buck C.B."/>
        </authorList>
    </citation>
    <scope>NUCLEOTIDE SEQUENCE</scope>
    <source>
        <strain evidence="1">CtGa111</strain>
    </source>
</reference>
<name>A0A8S5VDM0_9CAUD</name>
<dbReference type="Gene3D" id="3.40.50.300">
    <property type="entry name" value="P-loop containing nucleotide triphosphate hydrolases"/>
    <property type="match status" value="1"/>
</dbReference>
<dbReference type="EMBL" id="BK016245">
    <property type="protein sequence ID" value="DAG04715.1"/>
    <property type="molecule type" value="Genomic_DNA"/>
</dbReference>
<organism evidence="1">
    <name type="scientific">Siphoviridae sp. ctGa111</name>
    <dbReference type="NCBI Taxonomy" id="2825413"/>
    <lineage>
        <taxon>Viruses</taxon>
        <taxon>Duplodnaviria</taxon>
        <taxon>Heunggongvirae</taxon>
        <taxon>Uroviricota</taxon>
        <taxon>Caudoviricetes</taxon>
    </lineage>
</organism>
<evidence type="ECO:0000313" key="1">
    <source>
        <dbReference type="EMBL" id="DAG04715.1"/>
    </source>
</evidence>
<sequence length="386" mass="42807">MAIVCDASAIRKKLRMLVYGEQGTGKSRFAMQFCYMKTPEGRPFRVLYLDTESGSIDDYREELMDNGLDPMNLRIVYTQSLAEVQDFIHTVADNEDFEDEDGNVWLDADGKPFRADAIVVDSATILNLTTKQGLTNFSQKRAKVKAAAQGLTGDEKSVKIEGAGMELKDYQQLNFKGQSLILDLNATGVSYIVICREKDETETKLVNGSSVSVSTGRKIPDGFKGQEYNVGTEFRMYHPGDDKSINFAYFDKDRTGVHNGGEVVEDLTLLEYQEYLDRSAKNREVIIKNGLDDAVKTEMKLRARELGLDDNDISDDVPVDKSSESKEPSLDDIKAKLNDMVAAASPVKKSAAQKAVKAVGLSTAFRSMNDIEELKKVAAIIEKELA</sequence>
<accession>A0A8S5VDM0</accession>
<protein>
    <submittedName>
        <fullName evidence="1">AAA domain protein</fullName>
    </submittedName>
</protein>
<dbReference type="InterPro" id="IPR027417">
    <property type="entry name" value="P-loop_NTPase"/>
</dbReference>
<dbReference type="SUPFAM" id="SSF52540">
    <property type="entry name" value="P-loop containing nucleoside triphosphate hydrolases"/>
    <property type="match status" value="1"/>
</dbReference>